<dbReference type="EMBL" id="LAZR01010042">
    <property type="protein sequence ID" value="KKM69137.1"/>
    <property type="molecule type" value="Genomic_DNA"/>
</dbReference>
<dbReference type="InterPro" id="IPR006944">
    <property type="entry name" value="Phage/GTA_portal"/>
</dbReference>
<dbReference type="AlphaFoldDB" id="A0A0F9MIW1"/>
<dbReference type="Pfam" id="PF04860">
    <property type="entry name" value="Phage_portal"/>
    <property type="match status" value="1"/>
</dbReference>
<evidence type="ECO:0000313" key="1">
    <source>
        <dbReference type="EMBL" id="KKM69137.1"/>
    </source>
</evidence>
<comment type="caution">
    <text evidence="1">The sequence shown here is derived from an EMBL/GenBank/DDBJ whole genome shotgun (WGS) entry which is preliminary data.</text>
</comment>
<evidence type="ECO:0008006" key="2">
    <source>
        <dbReference type="Google" id="ProtNLM"/>
    </source>
</evidence>
<gene>
    <name evidence="1" type="ORF">LCGC14_1453880</name>
</gene>
<sequence>MGLVDSFLGMAGMPFNAGTPAPADDFWYQPVGNISAAGMRVTSVQAMRLSVVYACVRLISFTMASLPLKLFQLVPMTKEDGTVVMTKRIPTNHPITDLLREPNDWQTAFQFRQMLWTHVELRGNFYAAIIRGVKSSTEQLIPIDPDTVTVVQNSKTHRVEYLIQPKDGSPSVVLQQEDVLHHAGLSLDGLTGLSTISAWAEVVGLGLGLQDYAARFVANDQKPGGIITTPHTMKPEAKETFREDWKKTFSGTHRHGTAVLQAGMKYEALTITNKDAQFLEARKMNRSEVASLFGIQPHKIGDLEKASFSNIEEQNIDFVVDAVRPRAVALEQSMNRDLIIFKRKFFVEHLLEGLLRGNIATRFAAYSIGIDRGFLLRNEVRTMENLNPLPGLDEPLVPMNMAPVKDNGARPDSRATMLALAAAQQTLGYFPTKIHLEVYARFAAGIDEEASGFGWVQDGTDANALVKADWMAGITVDGTNFSLESSAAADAGSAKATTPHLFKITGTFGSTWEWFIDGTSQGTLAVVADQGPMAWAVGTKAADGTNDPVISWVHIWYE</sequence>
<name>A0A0F9MIW1_9ZZZZ</name>
<organism evidence="1">
    <name type="scientific">marine sediment metagenome</name>
    <dbReference type="NCBI Taxonomy" id="412755"/>
    <lineage>
        <taxon>unclassified sequences</taxon>
        <taxon>metagenomes</taxon>
        <taxon>ecological metagenomes</taxon>
    </lineage>
</organism>
<accession>A0A0F9MIW1</accession>
<proteinExistence type="predicted"/>
<reference evidence="1" key="1">
    <citation type="journal article" date="2015" name="Nature">
        <title>Complex archaea that bridge the gap between prokaryotes and eukaryotes.</title>
        <authorList>
            <person name="Spang A."/>
            <person name="Saw J.H."/>
            <person name="Jorgensen S.L."/>
            <person name="Zaremba-Niedzwiedzka K."/>
            <person name="Martijn J."/>
            <person name="Lind A.E."/>
            <person name="van Eijk R."/>
            <person name="Schleper C."/>
            <person name="Guy L."/>
            <person name="Ettema T.J."/>
        </authorList>
    </citation>
    <scope>NUCLEOTIDE SEQUENCE</scope>
</reference>
<dbReference type="NCBIfam" id="TIGR01537">
    <property type="entry name" value="portal_HK97"/>
    <property type="match status" value="1"/>
</dbReference>
<protein>
    <recommendedName>
        <fullName evidence="2">HK97 family phage portal protein</fullName>
    </recommendedName>
</protein>
<dbReference type="InterPro" id="IPR006427">
    <property type="entry name" value="Portal_HK97"/>
</dbReference>